<evidence type="ECO:0000313" key="1">
    <source>
        <dbReference type="EMBL" id="KAI8421072.1"/>
    </source>
</evidence>
<name>A0ACC0JAB2_CHOFU</name>
<comment type="caution">
    <text evidence="1">The sequence shown here is derived from an EMBL/GenBank/DDBJ whole genome shotgun (WGS) entry which is preliminary data.</text>
</comment>
<accession>A0ACC0JAB2</accession>
<protein>
    <submittedName>
        <fullName evidence="1">Uncharacterized protein</fullName>
    </submittedName>
</protein>
<keyword evidence="2" id="KW-1185">Reference proteome</keyword>
<evidence type="ECO:0000313" key="2">
    <source>
        <dbReference type="Proteomes" id="UP001064048"/>
    </source>
</evidence>
<dbReference type="EMBL" id="CM046113">
    <property type="protein sequence ID" value="KAI8421072.1"/>
    <property type="molecule type" value="Genomic_DNA"/>
</dbReference>
<proteinExistence type="predicted"/>
<dbReference type="Proteomes" id="UP001064048">
    <property type="component" value="Chromosome 13"/>
</dbReference>
<gene>
    <name evidence="1" type="ORF">MSG28_008194</name>
</gene>
<reference evidence="1 2" key="1">
    <citation type="journal article" date="2022" name="Genome Biol. Evol.">
        <title>The Spruce Budworm Genome: Reconstructing the Evolutionary History of Antifreeze Proteins.</title>
        <authorList>
            <person name="Beliveau C."/>
            <person name="Gagne P."/>
            <person name="Picq S."/>
            <person name="Vernygora O."/>
            <person name="Keeling C.I."/>
            <person name="Pinkney K."/>
            <person name="Doucet D."/>
            <person name="Wen F."/>
            <person name="Johnston J.S."/>
            <person name="Maaroufi H."/>
            <person name="Boyle B."/>
            <person name="Laroche J."/>
            <person name="Dewar K."/>
            <person name="Juretic N."/>
            <person name="Blackburn G."/>
            <person name="Nisole A."/>
            <person name="Brunet B."/>
            <person name="Brandao M."/>
            <person name="Lumley L."/>
            <person name="Duan J."/>
            <person name="Quan G."/>
            <person name="Lucarotti C.J."/>
            <person name="Roe A.D."/>
            <person name="Sperling F.A.H."/>
            <person name="Levesque R.C."/>
            <person name="Cusson M."/>
        </authorList>
    </citation>
    <scope>NUCLEOTIDE SEQUENCE [LARGE SCALE GENOMIC DNA]</scope>
    <source>
        <strain evidence="1">Glfc:IPQL:Cfum</strain>
    </source>
</reference>
<sequence>MRSNFHHYMDREQGFEYRPLSIKQKKLLQWQPSDVDLQSTGQRVSRSSVHDRQRHNAIFTTSRFGKPVLEIGPYRYNRRSDSKGIRGAWTCGKASMGCRARVITVDQHEGTLGHSATIIGVVPKTKLNTLMTTVSYIYYVDGDECYRE</sequence>
<organism evidence="1 2">
    <name type="scientific">Choristoneura fumiferana</name>
    <name type="common">Spruce budworm moth</name>
    <name type="synonym">Archips fumiferana</name>
    <dbReference type="NCBI Taxonomy" id="7141"/>
    <lineage>
        <taxon>Eukaryota</taxon>
        <taxon>Metazoa</taxon>
        <taxon>Ecdysozoa</taxon>
        <taxon>Arthropoda</taxon>
        <taxon>Hexapoda</taxon>
        <taxon>Insecta</taxon>
        <taxon>Pterygota</taxon>
        <taxon>Neoptera</taxon>
        <taxon>Endopterygota</taxon>
        <taxon>Lepidoptera</taxon>
        <taxon>Glossata</taxon>
        <taxon>Ditrysia</taxon>
        <taxon>Tortricoidea</taxon>
        <taxon>Tortricidae</taxon>
        <taxon>Tortricinae</taxon>
        <taxon>Choristoneura</taxon>
    </lineage>
</organism>